<keyword evidence="2" id="KW-1185">Reference proteome</keyword>
<comment type="caution">
    <text evidence="1">The sequence shown here is derived from an EMBL/GenBank/DDBJ whole genome shotgun (WGS) entry which is preliminary data.</text>
</comment>
<name>A0A0B2VW57_TOXCA</name>
<reference evidence="1 2" key="1">
    <citation type="submission" date="2014-11" db="EMBL/GenBank/DDBJ databases">
        <title>Genetic blueprint of the zoonotic pathogen Toxocara canis.</title>
        <authorList>
            <person name="Zhu X.-Q."/>
            <person name="Korhonen P.K."/>
            <person name="Cai H."/>
            <person name="Young N.D."/>
            <person name="Nejsum P."/>
            <person name="von Samson-Himmelstjerna G."/>
            <person name="Boag P.R."/>
            <person name="Tan P."/>
            <person name="Li Q."/>
            <person name="Min J."/>
            <person name="Yang Y."/>
            <person name="Wang X."/>
            <person name="Fang X."/>
            <person name="Hall R.S."/>
            <person name="Hofmann A."/>
            <person name="Sternberg P.W."/>
            <person name="Jex A.R."/>
            <person name="Gasser R.B."/>
        </authorList>
    </citation>
    <scope>NUCLEOTIDE SEQUENCE [LARGE SCALE GENOMIC DNA]</scope>
    <source>
        <strain evidence="1">PN_DK_2014</strain>
    </source>
</reference>
<gene>
    <name evidence="1" type="ORF">Tcan_14573</name>
</gene>
<proteinExistence type="predicted"/>
<sequence length="148" mass="16167">MHSEEATCRTLVDAHSRASLVSRMEVAGDLTPLLGSSLARLDAMTIKQLHTFCSQSAISAMLIEANGRGRQRANRLRLGTVTRVHPPHLGSIGVVRQEPRNSWYRSGQRDGADESSNVQVDIEVASLKTFLTAAYCNQVNAYRLSTSA</sequence>
<dbReference type="EMBL" id="JPKZ01000751">
    <property type="protein sequence ID" value="KHN85664.1"/>
    <property type="molecule type" value="Genomic_DNA"/>
</dbReference>
<evidence type="ECO:0000313" key="2">
    <source>
        <dbReference type="Proteomes" id="UP000031036"/>
    </source>
</evidence>
<dbReference type="AlphaFoldDB" id="A0A0B2VW57"/>
<evidence type="ECO:0000313" key="1">
    <source>
        <dbReference type="EMBL" id="KHN85664.1"/>
    </source>
</evidence>
<dbReference type="Proteomes" id="UP000031036">
    <property type="component" value="Unassembled WGS sequence"/>
</dbReference>
<accession>A0A0B2VW57</accession>
<organism evidence="1 2">
    <name type="scientific">Toxocara canis</name>
    <name type="common">Canine roundworm</name>
    <dbReference type="NCBI Taxonomy" id="6265"/>
    <lineage>
        <taxon>Eukaryota</taxon>
        <taxon>Metazoa</taxon>
        <taxon>Ecdysozoa</taxon>
        <taxon>Nematoda</taxon>
        <taxon>Chromadorea</taxon>
        <taxon>Rhabditida</taxon>
        <taxon>Spirurina</taxon>
        <taxon>Ascaridomorpha</taxon>
        <taxon>Ascaridoidea</taxon>
        <taxon>Toxocaridae</taxon>
        <taxon>Toxocara</taxon>
    </lineage>
</organism>
<protein>
    <submittedName>
        <fullName evidence="1">Uncharacterized protein</fullName>
    </submittedName>
</protein>